<organism evidence="7 8">
    <name type="scientific">Syncephalis pseudoplumigaleata</name>
    <dbReference type="NCBI Taxonomy" id="1712513"/>
    <lineage>
        <taxon>Eukaryota</taxon>
        <taxon>Fungi</taxon>
        <taxon>Fungi incertae sedis</taxon>
        <taxon>Zoopagomycota</taxon>
        <taxon>Zoopagomycotina</taxon>
        <taxon>Zoopagomycetes</taxon>
        <taxon>Zoopagales</taxon>
        <taxon>Piptocephalidaceae</taxon>
        <taxon>Syncephalis</taxon>
    </lineage>
</organism>
<feature type="region of interest" description="Disordered" evidence="3">
    <location>
        <begin position="516"/>
        <end position="570"/>
    </location>
</feature>
<feature type="region of interest" description="Disordered" evidence="3">
    <location>
        <begin position="136"/>
        <end position="160"/>
    </location>
</feature>
<dbReference type="Pfam" id="PF07647">
    <property type="entry name" value="SAM_2"/>
    <property type="match status" value="1"/>
</dbReference>
<evidence type="ECO:0000256" key="3">
    <source>
        <dbReference type="SAM" id="MobiDB-lite"/>
    </source>
</evidence>
<dbReference type="PROSITE" id="PS50003">
    <property type="entry name" value="PH_DOMAIN"/>
    <property type="match status" value="1"/>
</dbReference>
<dbReference type="EMBL" id="KZ990137">
    <property type="protein sequence ID" value="RKP24591.1"/>
    <property type="molecule type" value="Genomic_DNA"/>
</dbReference>
<feature type="domain" description="PH" evidence="5">
    <location>
        <begin position="756"/>
        <end position="857"/>
    </location>
</feature>
<dbReference type="InterPro" id="IPR013761">
    <property type="entry name" value="SAM/pointed_sf"/>
</dbReference>
<feature type="compositionally biased region" description="Acidic residues" evidence="3">
    <location>
        <begin position="54"/>
        <end position="66"/>
    </location>
</feature>
<feature type="compositionally biased region" description="Polar residues" evidence="3">
    <location>
        <begin position="420"/>
        <end position="433"/>
    </location>
</feature>
<dbReference type="SUPFAM" id="SSF50044">
    <property type="entry name" value="SH3-domain"/>
    <property type="match status" value="1"/>
</dbReference>
<feature type="compositionally biased region" description="Polar residues" evidence="3">
    <location>
        <begin position="321"/>
        <end position="332"/>
    </location>
</feature>
<evidence type="ECO:0000256" key="2">
    <source>
        <dbReference type="PROSITE-ProRule" id="PRU00192"/>
    </source>
</evidence>
<feature type="compositionally biased region" description="Low complexity" evidence="3">
    <location>
        <begin position="303"/>
        <end position="318"/>
    </location>
</feature>
<dbReference type="Proteomes" id="UP000278143">
    <property type="component" value="Unassembled WGS sequence"/>
</dbReference>
<dbReference type="Pfam" id="PF00169">
    <property type="entry name" value="PH"/>
    <property type="match status" value="1"/>
</dbReference>
<sequence>METVYGQHDFVGENEDEITFYVGEPIFVIEKDELYNDGWWQGRNIRGDKPLPVAEEEAGDDDDTDLDIPPPTAFLNGHESIYCESSMSPMFTDAKMPALPDAPNGMQFASSEGVPQQPDASGLALHRTELDGSYTQLTSPDLAFPAPPADISSGNKRSEAIRRPEVDSWHISGWSPAQDSALEPIPEMPAQYRADSKAPSKSSTATTTTTAATAFDASKTLPRSPPLSSSPTKKSFHLSVDLVAKPEAVAELQAQVERTASAPPSTADPIASTGKAIATPPSATAASPSGHARTSSQSMQVPQPQASISSSSSSSPIATAQVATRTSITRTSVDLREPEVAINAPQPQTSLSQPLATFRQSPDSTVSARSTAEEDDAGRRHHTSSRTSVASDSHAKMLAYTAAANNNNSSLAPMAETKHGQSISPPLPTITATSNADDEARAMHGDMAAEDDPMSWNVDQVAGWLERVGLSTVVPEFRKHEITGDVLLDLNITMLKELDISSFGRRYHIMQAISSLRSGDAASPSHRTGRSQSAMSQAHLDPMRTESRTSMRSASSSTSNPALSRGSSVRQELYESMNAAALAANSGMVPRRPPPPTGSIVPPRRSPSRPLSTMSFGSDAPLAAAVYSAGGEGSIAATPPKTTDAPLSPVREAHDPAMDAADHAGDYHASTSKAPNGYQLQQTQHQRTPSMPIIWSQPGSPQPQPHSEPASRKPSLSRTVSPTTMLPAMSTLARPMHYQQTAPEIGSLARQSGVPRPDHQGWLRRQTLGPVKVWKRRWFILKNGQLFSSKTPDADRIKPVISIAGCRITPDPNANPGYYGFRITPSNKHPDRRVQLFCYDDEDATKTWIKCLMKATIGRDPTAPVVSSCTVATVPLNVARDMAPRPPSAVFAGSPMSPVSPQDANANANVTDNWGLPNIHSEPFASGDLTEQWTQPASSHMVSPPLSKPVSKSSMSTTATSGTATAVLCVQIKMVAVSVVAAAAKSSGKANRA</sequence>
<evidence type="ECO:0000313" key="8">
    <source>
        <dbReference type="Proteomes" id="UP000278143"/>
    </source>
</evidence>
<protein>
    <recommendedName>
        <fullName evidence="9">SAM domain-containing protein</fullName>
    </recommendedName>
</protein>
<dbReference type="OrthoDB" id="422827at2759"/>
<feature type="region of interest" description="Disordered" evidence="3">
    <location>
        <begin position="192"/>
        <end position="233"/>
    </location>
</feature>
<feature type="region of interest" description="Disordered" evidence="3">
    <location>
        <begin position="932"/>
        <end position="957"/>
    </location>
</feature>
<accession>A0A4P9YYY3</accession>
<keyword evidence="1 2" id="KW-0728">SH3 domain</keyword>
<dbReference type="AlphaFoldDB" id="A0A4P9YYY3"/>
<feature type="region of interest" description="Disordered" evidence="3">
    <location>
        <begin position="410"/>
        <end position="433"/>
    </location>
</feature>
<dbReference type="SUPFAM" id="SSF47769">
    <property type="entry name" value="SAM/Pointed domain"/>
    <property type="match status" value="1"/>
</dbReference>
<dbReference type="InterPro" id="IPR001849">
    <property type="entry name" value="PH_domain"/>
</dbReference>
<feature type="compositionally biased region" description="Low complexity" evidence="3">
    <location>
        <begin position="197"/>
        <end position="233"/>
    </location>
</feature>
<feature type="compositionally biased region" description="Low complexity" evidence="3">
    <location>
        <begin position="278"/>
        <end position="289"/>
    </location>
</feature>
<evidence type="ECO:0000259" key="5">
    <source>
        <dbReference type="PROSITE" id="PS50003"/>
    </source>
</evidence>
<dbReference type="SMART" id="SM00233">
    <property type="entry name" value="PH"/>
    <property type="match status" value="1"/>
</dbReference>
<dbReference type="InterPro" id="IPR011993">
    <property type="entry name" value="PH-like_dom_sf"/>
</dbReference>
<feature type="compositionally biased region" description="Low complexity" evidence="3">
    <location>
        <begin position="550"/>
        <end position="559"/>
    </location>
</feature>
<proteinExistence type="predicted"/>
<evidence type="ECO:0000313" key="7">
    <source>
        <dbReference type="EMBL" id="RKP24591.1"/>
    </source>
</evidence>
<gene>
    <name evidence="7" type="ORF">SYNPS1DRAFT_23339</name>
</gene>
<dbReference type="Gene3D" id="1.10.150.50">
    <property type="entry name" value="Transcription Factor, Ets-1"/>
    <property type="match status" value="1"/>
</dbReference>
<dbReference type="SMART" id="SM00326">
    <property type="entry name" value="SH3"/>
    <property type="match status" value="1"/>
</dbReference>
<dbReference type="InterPro" id="IPR001452">
    <property type="entry name" value="SH3_domain"/>
</dbReference>
<feature type="domain" description="SAM" evidence="6">
    <location>
        <begin position="456"/>
        <end position="519"/>
    </location>
</feature>
<evidence type="ECO:0008006" key="9">
    <source>
        <dbReference type="Google" id="ProtNLM"/>
    </source>
</evidence>
<feature type="compositionally biased region" description="Low complexity" evidence="3">
    <location>
        <begin position="941"/>
        <end position="957"/>
    </location>
</feature>
<dbReference type="Gene3D" id="2.30.29.30">
    <property type="entry name" value="Pleckstrin-homology domain (PH domain)/Phosphotyrosine-binding domain (PTB)"/>
    <property type="match status" value="1"/>
</dbReference>
<evidence type="ECO:0000259" key="4">
    <source>
        <dbReference type="PROSITE" id="PS50002"/>
    </source>
</evidence>
<dbReference type="Gene3D" id="2.30.30.40">
    <property type="entry name" value="SH3 Domains"/>
    <property type="match status" value="1"/>
</dbReference>
<feature type="domain" description="SH3" evidence="4">
    <location>
        <begin position="1"/>
        <end position="63"/>
    </location>
</feature>
<feature type="region of interest" description="Disordered" evidence="3">
    <location>
        <begin position="661"/>
        <end position="722"/>
    </location>
</feature>
<feature type="region of interest" description="Disordered" evidence="3">
    <location>
        <begin position="257"/>
        <end position="392"/>
    </location>
</feature>
<dbReference type="PROSITE" id="PS50002">
    <property type="entry name" value="SH3"/>
    <property type="match status" value="1"/>
</dbReference>
<dbReference type="PROSITE" id="PS50105">
    <property type="entry name" value="SAM_DOMAIN"/>
    <property type="match status" value="1"/>
</dbReference>
<feature type="region of interest" description="Disordered" evidence="3">
    <location>
        <begin position="584"/>
        <end position="615"/>
    </location>
</feature>
<feature type="compositionally biased region" description="Polar residues" evidence="3">
    <location>
        <begin position="560"/>
        <end position="570"/>
    </location>
</feature>
<dbReference type="Pfam" id="PF00018">
    <property type="entry name" value="SH3_1"/>
    <property type="match status" value="1"/>
</dbReference>
<reference evidence="8" key="1">
    <citation type="journal article" date="2018" name="Nat. Microbiol.">
        <title>Leveraging single-cell genomics to expand the fungal tree of life.</title>
        <authorList>
            <person name="Ahrendt S.R."/>
            <person name="Quandt C.A."/>
            <person name="Ciobanu D."/>
            <person name="Clum A."/>
            <person name="Salamov A."/>
            <person name="Andreopoulos B."/>
            <person name="Cheng J.F."/>
            <person name="Woyke T."/>
            <person name="Pelin A."/>
            <person name="Henrissat B."/>
            <person name="Reynolds N.K."/>
            <person name="Benny G.L."/>
            <person name="Smith M.E."/>
            <person name="James T.Y."/>
            <person name="Grigoriev I.V."/>
        </authorList>
    </citation>
    <scope>NUCLEOTIDE SEQUENCE [LARGE SCALE GENOMIC DNA]</scope>
    <source>
        <strain evidence="8">Benny S71-1</strain>
    </source>
</reference>
<dbReference type="SMART" id="SM00454">
    <property type="entry name" value="SAM"/>
    <property type="match status" value="1"/>
</dbReference>
<dbReference type="InterPro" id="IPR001660">
    <property type="entry name" value="SAM"/>
</dbReference>
<dbReference type="InterPro" id="IPR036028">
    <property type="entry name" value="SH3-like_dom_sf"/>
</dbReference>
<feature type="compositionally biased region" description="Polar residues" evidence="3">
    <location>
        <begin position="292"/>
        <end position="302"/>
    </location>
</feature>
<feature type="region of interest" description="Disordered" evidence="3">
    <location>
        <begin position="45"/>
        <end position="67"/>
    </location>
</feature>
<keyword evidence="8" id="KW-1185">Reference proteome</keyword>
<dbReference type="CDD" id="cd09535">
    <property type="entry name" value="SAM_BOI-like_fungal"/>
    <property type="match status" value="1"/>
</dbReference>
<feature type="compositionally biased region" description="Polar residues" evidence="3">
    <location>
        <begin position="345"/>
        <end position="370"/>
    </location>
</feature>
<evidence type="ECO:0000256" key="1">
    <source>
        <dbReference type="ARBA" id="ARBA00022443"/>
    </source>
</evidence>
<dbReference type="SUPFAM" id="SSF50729">
    <property type="entry name" value="PH domain-like"/>
    <property type="match status" value="1"/>
</dbReference>
<evidence type="ECO:0000259" key="6">
    <source>
        <dbReference type="PROSITE" id="PS50105"/>
    </source>
</evidence>
<name>A0A4P9YYY3_9FUNG</name>
<feature type="compositionally biased region" description="Polar residues" evidence="3">
    <location>
        <begin position="669"/>
        <end position="689"/>
    </location>
</feature>